<feature type="region of interest" description="Disordered" evidence="1">
    <location>
        <begin position="1"/>
        <end position="98"/>
    </location>
</feature>
<feature type="compositionally biased region" description="Basic residues" evidence="1">
    <location>
        <begin position="31"/>
        <end position="45"/>
    </location>
</feature>
<dbReference type="PANTHER" id="PTHR34861:SF11">
    <property type="entry name" value="CYCLASE"/>
    <property type="match status" value="1"/>
</dbReference>
<feature type="compositionally biased region" description="Basic residues" evidence="1">
    <location>
        <begin position="55"/>
        <end position="74"/>
    </location>
</feature>
<keyword evidence="3" id="KW-1185">Reference proteome</keyword>
<proteinExistence type="predicted"/>
<dbReference type="AlphaFoldDB" id="A0A5B8U635"/>
<feature type="compositionally biased region" description="Basic and acidic residues" evidence="1">
    <location>
        <begin position="7"/>
        <end position="21"/>
    </location>
</feature>
<dbReference type="Proteomes" id="UP000321805">
    <property type="component" value="Chromosome"/>
</dbReference>
<dbReference type="GO" id="GO:0004061">
    <property type="term" value="F:arylformamidase activity"/>
    <property type="evidence" value="ECO:0007669"/>
    <property type="project" value="InterPro"/>
</dbReference>
<evidence type="ECO:0000313" key="3">
    <source>
        <dbReference type="Proteomes" id="UP000321805"/>
    </source>
</evidence>
<dbReference type="KEGG" id="bsol:FSW04_12775"/>
<evidence type="ECO:0000256" key="1">
    <source>
        <dbReference type="SAM" id="MobiDB-lite"/>
    </source>
</evidence>
<reference evidence="2 3" key="1">
    <citation type="journal article" date="2018" name="J. Microbiol.">
        <title>Baekduia soli gen. nov., sp. nov., a novel bacterium isolated from the soil of Baekdu Mountain and proposal of a novel family name, Baekduiaceae fam. nov.</title>
        <authorList>
            <person name="An D.S."/>
            <person name="Siddiqi M.Z."/>
            <person name="Kim K.H."/>
            <person name="Yu H.S."/>
            <person name="Im W.T."/>
        </authorList>
    </citation>
    <scope>NUCLEOTIDE SEQUENCE [LARGE SCALE GENOMIC DNA]</scope>
    <source>
        <strain evidence="2 3">BR7-21</strain>
    </source>
</reference>
<accession>A0A5B8U635</accession>
<organism evidence="2 3">
    <name type="scientific">Baekduia soli</name>
    <dbReference type="NCBI Taxonomy" id="496014"/>
    <lineage>
        <taxon>Bacteria</taxon>
        <taxon>Bacillati</taxon>
        <taxon>Actinomycetota</taxon>
        <taxon>Thermoleophilia</taxon>
        <taxon>Solirubrobacterales</taxon>
        <taxon>Baekduiaceae</taxon>
        <taxon>Baekduia</taxon>
    </lineage>
</organism>
<dbReference type="Pfam" id="PF04199">
    <property type="entry name" value="Cyclase"/>
    <property type="match status" value="1"/>
</dbReference>
<dbReference type="SUPFAM" id="SSF102198">
    <property type="entry name" value="Putative cyclase"/>
    <property type="match status" value="1"/>
</dbReference>
<protein>
    <submittedName>
        <fullName evidence="2">Cyclase family protein</fullName>
    </submittedName>
</protein>
<dbReference type="Gene3D" id="3.50.30.50">
    <property type="entry name" value="Putative cyclase"/>
    <property type="match status" value="1"/>
</dbReference>
<dbReference type="InterPro" id="IPR037175">
    <property type="entry name" value="KFase_sf"/>
</dbReference>
<evidence type="ECO:0000313" key="2">
    <source>
        <dbReference type="EMBL" id="QEC48355.1"/>
    </source>
</evidence>
<name>A0A5B8U635_9ACTN</name>
<dbReference type="PANTHER" id="PTHR34861">
    <property type="match status" value="1"/>
</dbReference>
<gene>
    <name evidence="2" type="ORF">FSW04_12775</name>
</gene>
<dbReference type="GO" id="GO:0019441">
    <property type="term" value="P:L-tryptophan catabolic process to kynurenine"/>
    <property type="evidence" value="ECO:0007669"/>
    <property type="project" value="InterPro"/>
</dbReference>
<dbReference type="EMBL" id="CP042430">
    <property type="protein sequence ID" value="QEC48355.1"/>
    <property type="molecule type" value="Genomic_DNA"/>
</dbReference>
<dbReference type="OrthoDB" id="7067800at2"/>
<sequence length="402" mass="42272">MGAHAGDVARRARGLRLEPGDLRAVGDAGRPPRRPRVHGVARARAHPGGLAGSHGHARRAGRPRRAHRAARRRGAPAPALPRRRGAVSRPRFDELPVRPGAPARSSWGVFGDDDQVGTLNFIEPRHARAAAALVRDGDVHPLNWDLTLPAPGFFGRHPPSHTLFSKFDGNVVDDRLDGFYPQGSSQWDGLRHFAAAGHGFYNGATLEEVTTPGPGPLGMEHWARRGIAARAVLLDVAGALAREGAAPDPFDRFVIDAPLLERVAAAQGVELREGDVLLVRTGWVEAYAALGDDARAALAAAGRPGSPGLYGDTIPRFLWDHGIAAVAADNPALEAAAPGDGADLSLHEALIGRLGMPLGELWALAGLAQACAADGRYEMFLTSAPMHLPGASGTPANAIAVR</sequence>
<dbReference type="InterPro" id="IPR007325">
    <property type="entry name" value="KFase/CYL"/>
</dbReference>